<sequence length="252" mass="27255">MKNMVLMLSMALLVTACGGEESGTPQKDEPSLTTITDSSLAVFNSNAENVNETIVRGILADPKYLMADDNAIAKSVSSSRSSITPQRTEIIPCFNNNGQLALSGSIQEGNIVFATAIEACNVSYDPNILADGLVNVSIKKFPFEITSTGEFSVFNENIAENLLTFENFAFSTSILKTTLFSTVTAAGQTHNVEVTITHTLPIKNTIRLEGAENSWILVEQEFNLSGKQTKCSVTKSNNLTLTDDIICNLVDR</sequence>
<name>A0A1C3E9I2_9GAMM</name>
<feature type="signal peptide" evidence="1">
    <location>
        <begin position="1"/>
        <end position="18"/>
    </location>
</feature>
<dbReference type="Proteomes" id="UP000094936">
    <property type="component" value="Unassembled WGS sequence"/>
</dbReference>
<comment type="caution">
    <text evidence="2">The sequence shown here is derived from an EMBL/GenBank/DDBJ whole genome shotgun (WGS) entry which is preliminary data.</text>
</comment>
<dbReference type="PROSITE" id="PS51257">
    <property type="entry name" value="PROKAR_LIPOPROTEIN"/>
    <property type="match status" value="1"/>
</dbReference>
<evidence type="ECO:0008006" key="4">
    <source>
        <dbReference type="Google" id="ProtNLM"/>
    </source>
</evidence>
<reference evidence="2 3" key="1">
    <citation type="submission" date="2016-05" db="EMBL/GenBank/DDBJ databases">
        <title>Genomic Taxonomy of the Vibrionaceae.</title>
        <authorList>
            <person name="Gomez-Gil B."/>
            <person name="Enciso-Ibarra J."/>
        </authorList>
    </citation>
    <scope>NUCLEOTIDE SEQUENCE [LARGE SCALE GENOMIC DNA]</scope>
    <source>
        <strain evidence="2 3">CAIM 1920</strain>
    </source>
</reference>
<evidence type="ECO:0000256" key="1">
    <source>
        <dbReference type="SAM" id="SignalP"/>
    </source>
</evidence>
<gene>
    <name evidence="2" type="ORF">A8L45_21345</name>
</gene>
<dbReference type="EMBL" id="LYBM01000060">
    <property type="protein sequence ID" value="ODA29905.1"/>
    <property type="molecule type" value="Genomic_DNA"/>
</dbReference>
<dbReference type="RefSeq" id="WP_068905380.1">
    <property type="nucleotide sequence ID" value="NZ_JBHUIF010000007.1"/>
</dbReference>
<organism evidence="2 3">
    <name type="scientific">Veronia pacifica</name>
    <dbReference type="NCBI Taxonomy" id="1080227"/>
    <lineage>
        <taxon>Bacteria</taxon>
        <taxon>Pseudomonadati</taxon>
        <taxon>Pseudomonadota</taxon>
        <taxon>Gammaproteobacteria</taxon>
        <taxon>Vibrionales</taxon>
        <taxon>Vibrionaceae</taxon>
        <taxon>Veronia</taxon>
    </lineage>
</organism>
<protein>
    <recommendedName>
        <fullName evidence="4">Lipoprotein</fullName>
    </recommendedName>
</protein>
<keyword evidence="1" id="KW-0732">Signal</keyword>
<dbReference type="AlphaFoldDB" id="A0A1C3E9I2"/>
<evidence type="ECO:0000313" key="2">
    <source>
        <dbReference type="EMBL" id="ODA29905.1"/>
    </source>
</evidence>
<feature type="chain" id="PRO_5008672972" description="Lipoprotein" evidence="1">
    <location>
        <begin position="19"/>
        <end position="252"/>
    </location>
</feature>
<accession>A0A1C3E9I2</accession>
<keyword evidence="3" id="KW-1185">Reference proteome</keyword>
<proteinExistence type="predicted"/>
<evidence type="ECO:0000313" key="3">
    <source>
        <dbReference type="Proteomes" id="UP000094936"/>
    </source>
</evidence>